<dbReference type="CDD" id="cd01714">
    <property type="entry name" value="ETF_beta"/>
    <property type="match status" value="1"/>
</dbReference>
<evidence type="ECO:0000313" key="5">
    <source>
        <dbReference type="EMBL" id="KGF02870.1"/>
    </source>
</evidence>
<dbReference type="InterPro" id="IPR000049">
    <property type="entry name" value="ET-Flavoprotein_bsu_CS"/>
</dbReference>
<dbReference type="InterPro" id="IPR014729">
    <property type="entry name" value="Rossmann-like_a/b/a_fold"/>
</dbReference>
<dbReference type="PANTHER" id="PTHR21294:SF17">
    <property type="entry name" value="PROTEIN FIXA"/>
    <property type="match status" value="1"/>
</dbReference>
<gene>
    <name evidence="5" type="ORF">HMPREF1630_09350</name>
</gene>
<evidence type="ECO:0000256" key="2">
    <source>
        <dbReference type="ARBA" id="ARBA00042002"/>
    </source>
</evidence>
<evidence type="ECO:0000256" key="1">
    <source>
        <dbReference type="ARBA" id="ARBA00007557"/>
    </source>
</evidence>
<dbReference type="PROSITE" id="PS01065">
    <property type="entry name" value="ETF_BETA"/>
    <property type="match status" value="1"/>
</dbReference>
<comment type="cofactor">
    <cofactor evidence="3">
        <name>AMP</name>
        <dbReference type="ChEBI" id="CHEBI:456215"/>
    </cofactor>
</comment>
<dbReference type="OrthoDB" id="9804960at2"/>
<proteinExistence type="inferred from homology"/>
<name>A0A095WYK6_9FIRM</name>
<protein>
    <recommendedName>
        <fullName evidence="2">Electron transfer flavoprotein small subunit</fullName>
    </recommendedName>
</protein>
<dbReference type="EMBL" id="JRMW01000044">
    <property type="protein sequence ID" value="KGF02870.1"/>
    <property type="molecule type" value="Genomic_DNA"/>
</dbReference>
<comment type="similarity">
    <text evidence="1">Belongs to the ETF beta-subunit/FixA family.</text>
</comment>
<dbReference type="PANTHER" id="PTHR21294">
    <property type="entry name" value="ELECTRON TRANSFER FLAVOPROTEIN BETA-SUBUNIT"/>
    <property type="match status" value="1"/>
</dbReference>
<organism evidence="5 6">
    <name type="scientific">Anaerococcus lactolyticus S7-1-13</name>
    <dbReference type="NCBI Taxonomy" id="1284686"/>
    <lineage>
        <taxon>Bacteria</taxon>
        <taxon>Bacillati</taxon>
        <taxon>Bacillota</taxon>
        <taxon>Tissierellia</taxon>
        <taxon>Tissierellales</taxon>
        <taxon>Peptoniphilaceae</taxon>
        <taxon>Anaerococcus</taxon>
    </lineage>
</organism>
<dbReference type="Pfam" id="PF01012">
    <property type="entry name" value="ETF"/>
    <property type="match status" value="1"/>
</dbReference>
<feature type="domain" description="Electron transfer flavoprotein alpha/beta-subunit N-terminal" evidence="4">
    <location>
        <begin position="22"/>
        <end position="218"/>
    </location>
</feature>
<evidence type="ECO:0000259" key="4">
    <source>
        <dbReference type="SMART" id="SM00893"/>
    </source>
</evidence>
<comment type="caution">
    <text evidence="5">The sequence shown here is derived from an EMBL/GenBank/DDBJ whole genome shotgun (WGS) entry which is preliminary data.</text>
</comment>
<evidence type="ECO:0000313" key="6">
    <source>
        <dbReference type="Proteomes" id="UP000029579"/>
    </source>
</evidence>
<evidence type="ECO:0000256" key="3">
    <source>
        <dbReference type="ARBA" id="ARBA00049933"/>
    </source>
</evidence>
<dbReference type="AlphaFoldDB" id="A0A095WYK6"/>
<dbReference type="eggNOG" id="COG2086">
    <property type="taxonomic scope" value="Bacteria"/>
</dbReference>
<dbReference type="GO" id="GO:0009055">
    <property type="term" value="F:electron transfer activity"/>
    <property type="evidence" value="ECO:0007669"/>
    <property type="project" value="InterPro"/>
</dbReference>
<accession>A0A095WYK6</accession>
<reference evidence="5 6" key="1">
    <citation type="submission" date="2014-07" db="EMBL/GenBank/DDBJ databases">
        <authorList>
            <person name="McCorrison J."/>
            <person name="Sanka R."/>
            <person name="Torralba M."/>
            <person name="Gillis M."/>
            <person name="Haft D.H."/>
            <person name="Methe B."/>
            <person name="Sutton G."/>
            <person name="Nelson K.E."/>
        </authorList>
    </citation>
    <scope>NUCLEOTIDE SEQUENCE [LARGE SCALE GENOMIC DNA]</scope>
    <source>
        <strain evidence="5 6">S7-1-13</strain>
    </source>
</reference>
<dbReference type="RefSeq" id="WP_004826544.1">
    <property type="nucleotide sequence ID" value="NZ_JRMW01000044.1"/>
</dbReference>
<sequence>MNIFVCAKQVPDTNEIKIDPVTNTLIRKGVPSILNTYDAFALEQALRIKDKDPEVKITVISMGPPQADQMLRDCLAVGADNAYLVTDKKFGGSDTLATSYILSEAIKKVAETEGNPDMVFCGLQAIDGDTAQVGPELAEHLGLPQVTYAYTAELNEEGLKVLKEVEGGAQVIQSVLPALVTFTKYGDEELRYPKIKNKLKAKKASIGQITFEELKDSIDETAIGLKGSPTRVNKSYTPTVEKVGEIFENMEAGEAADKLIAALVDKKLI</sequence>
<dbReference type="SMART" id="SM00893">
    <property type="entry name" value="ETF"/>
    <property type="match status" value="1"/>
</dbReference>
<dbReference type="Gene3D" id="3.40.50.620">
    <property type="entry name" value="HUPs"/>
    <property type="match status" value="1"/>
</dbReference>
<dbReference type="SUPFAM" id="SSF52402">
    <property type="entry name" value="Adenine nucleotide alpha hydrolases-like"/>
    <property type="match status" value="1"/>
</dbReference>
<dbReference type="Proteomes" id="UP000029579">
    <property type="component" value="Unassembled WGS sequence"/>
</dbReference>
<dbReference type="PIRSF" id="PIRSF000090">
    <property type="entry name" value="Beta-ETF"/>
    <property type="match status" value="1"/>
</dbReference>
<dbReference type="InterPro" id="IPR014730">
    <property type="entry name" value="ETF_a/b_N"/>
</dbReference>
<dbReference type="InterPro" id="IPR033948">
    <property type="entry name" value="ETF_beta_N"/>
</dbReference>
<dbReference type="InterPro" id="IPR012255">
    <property type="entry name" value="ETF_b"/>
</dbReference>